<organism evidence="1 2">
    <name type="scientific">Lentinula raphanica</name>
    <dbReference type="NCBI Taxonomy" id="153919"/>
    <lineage>
        <taxon>Eukaryota</taxon>
        <taxon>Fungi</taxon>
        <taxon>Dikarya</taxon>
        <taxon>Basidiomycota</taxon>
        <taxon>Agaricomycotina</taxon>
        <taxon>Agaricomycetes</taxon>
        <taxon>Agaricomycetidae</taxon>
        <taxon>Agaricales</taxon>
        <taxon>Marasmiineae</taxon>
        <taxon>Omphalotaceae</taxon>
        <taxon>Lentinula</taxon>
    </lineage>
</organism>
<dbReference type="Proteomes" id="UP001163846">
    <property type="component" value="Unassembled WGS sequence"/>
</dbReference>
<evidence type="ECO:0000313" key="1">
    <source>
        <dbReference type="EMBL" id="KAJ3843945.1"/>
    </source>
</evidence>
<reference evidence="1" key="1">
    <citation type="submission" date="2022-08" db="EMBL/GenBank/DDBJ databases">
        <authorList>
            <consortium name="DOE Joint Genome Institute"/>
            <person name="Min B."/>
            <person name="Riley R."/>
            <person name="Sierra-Patev S."/>
            <person name="Naranjo-Ortiz M."/>
            <person name="Looney B."/>
            <person name="Konkel Z."/>
            <person name="Slot J.C."/>
            <person name="Sakamoto Y."/>
            <person name="Steenwyk J.L."/>
            <person name="Rokas A."/>
            <person name="Carro J."/>
            <person name="Camarero S."/>
            <person name="Ferreira P."/>
            <person name="Molpeceres G."/>
            <person name="Ruiz-Duenas F.J."/>
            <person name="Serrano A."/>
            <person name="Henrissat B."/>
            <person name="Drula E."/>
            <person name="Hughes K.W."/>
            <person name="Mata J.L."/>
            <person name="Ishikawa N.K."/>
            <person name="Vargas-Isla R."/>
            <person name="Ushijima S."/>
            <person name="Smith C.A."/>
            <person name="Ahrendt S."/>
            <person name="Andreopoulos W."/>
            <person name="He G."/>
            <person name="Labutti K."/>
            <person name="Lipzen A."/>
            <person name="Ng V."/>
            <person name="Sandor L."/>
            <person name="Barry K."/>
            <person name="Martinez A.T."/>
            <person name="Xiao Y."/>
            <person name="Gibbons J.G."/>
            <person name="Terashima K."/>
            <person name="Hibbett D.S."/>
            <person name="Grigoriev I.V."/>
        </authorList>
    </citation>
    <scope>NUCLEOTIDE SEQUENCE</scope>
    <source>
        <strain evidence="1">TFB9207</strain>
    </source>
</reference>
<protein>
    <recommendedName>
        <fullName evidence="3">EthD domain-containing protein</fullName>
    </recommendedName>
</protein>
<dbReference type="AlphaFoldDB" id="A0AA38UJT3"/>
<keyword evidence="2" id="KW-1185">Reference proteome</keyword>
<gene>
    <name evidence="1" type="ORF">F5878DRAFT_649196</name>
</gene>
<evidence type="ECO:0008006" key="3">
    <source>
        <dbReference type="Google" id="ProtNLM"/>
    </source>
</evidence>
<sequence>MPVGFLIVYSEPGELVTVDEYQDWYNNEHVPLRMNHLESFQTGARYSALDSQIPSWVALYDVDDTQTFSDESYTRLRANRSPREANLVKRLSILDRQTCELVLDSGTSPLTTSLASKNPSRGLITHGLGNQEEPAKEWFDAVSVMLKDNRGWVRTRLFKCIDNLKTGVSIPPVPEAQVVPMFFALHEFTSAEMAMDPFVTDILSTSTVVSFSNLRKWGLYRAYPGIAQNNLTGSVD</sequence>
<evidence type="ECO:0000313" key="2">
    <source>
        <dbReference type="Proteomes" id="UP001163846"/>
    </source>
</evidence>
<accession>A0AA38UJT3</accession>
<name>A0AA38UJT3_9AGAR</name>
<proteinExistence type="predicted"/>
<dbReference type="EMBL" id="MU805964">
    <property type="protein sequence ID" value="KAJ3843945.1"/>
    <property type="molecule type" value="Genomic_DNA"/>
</dbReference>
<comment type="caution">
    <text evidence="1">The sequence shown here is derived from an EMBL/GenBank/DDBJ whole genome shotgun (WGS) entry which is preliminary data.</text>
</comment>